<evidence type="ECO:0000313" key="4">
    <source>
        <dbReference type="Proteomes" id="UP000216195"/>
    </source>
</evidence>
<keyword evidence="2" id="KW-0472">Membrane</keyword>
<accession>A0AAE5KNT1</accession>
<feature type="compositionally biased region" description="Low complexity" evidence="1">
    <location>
        <begin position="37"/>
        <end position="54"/>
    </location>
</feature>
<reference evidence="3 4" key="1">
    <citation type="submission" date="2017-04" db="EMBL/GenBank/DDBJ databases">
        <title>Kefir bacterial isolates.</title>
        <authorList>
            <person name="Kim Y."/>
            <person name="Blasche S."/>
            <person name="Patil K.R."/>
        </authorList>
    </citation>
    <scope>NUCLEOTIDE SEQUENCE [LARGE SCALE GENOMIC DNA]</scope>
    <source>
        <strain evidence="3 4">OG2-1</strain>
    </source>
</reference>
<feature type="region of interest" description="Disordered" evidence="1">
    <location>
        <begin position="1"/>
        <end position="59"/>
    </location>
</feature>
<feature type="transmembrane region" description="Helical" evidence="2">
    <location>
        <begin position="73"/>
        <end position="97"/>
    </location>
</feature>
<feature type="compositionally biased region" description="Polar residues" evidence="1">
    <location>
        <begin position="1"/>
        <end position="12"/>
    </location>
</feature>
<protein>
    <submittedName>
        <fullName evidence="3">Uncharacterized protein</fullName>
    </submittedName>
</protein>
<sequence length="315" mass="33947">MLVIQPFNTVTENKGVPPMSEQHRPDPALPQNPQPSGNQGYPQQPAPAGQPMYGNAPAPAADLPEKPAYRGTVVAVLIVGIIAALLRIIDIIMGLYLHPQAKNFAQEYNISESELGITDSSPRGIILGIVIALLFFTLARNMKKGGLGSAIGLTAVAGIFTVIYANGMPEALDTVNSFDEIISDPLFPEKYKGFFSAIKFGVYLELASIVIQVLLIILIWLPTTLKYMKKAREYYGAVAAQQQENQPVDASALAVPASEGQAPAAQHNAQHVQNGQQGYGYDPQAPQNPQVQQNNVPQNPQNPQDHQGNSGYNLN</sequence>
<organism evidence="3 4">
    <name type="scientific">Rothia dentocariosa</name>
    <dbReference type="NCBI Taxonomy" id="2047"/>
    <lineage>
        <taxon>Bacteria</taxon>
        <taxon>Bacillati</taxon>
        <taxon>Actinomycetota</taxon>
        <taxon>Actinomycetes</taxon>
        <taxon>Micrococcales</taxon>
        <taxon>Micrococcaceae</taxon>
        <taxon>Rothia</taxon>
    </lineage>
</organism>
<feature type="compositionally biased region" description="Low complexity" evidence="1">
    <location>
        <begin position="283"/>
        <end position="304"/>
    </location>
</feature>
<gene>
    <name evidence="3" type="ORF">B8W87_06435</name>
</gene>
<keyword evidence="2" id="KW-0812">Transmembrane</keyword>
<feature type="transmembrane region" description="Helical" evidence="2">
    <location>
        <begin position="146"/>
        <end position="165"/>
    </location>
</feature>
<proteinExistence type="predicted"/>
<dbReference type="Proteomes" id="UP000216195">
    <property type="component" value="Unassembled WGS sequence"/>
</dbReference>
<comment type="caution">
    <text evidence="3">The sequence shown here is derived from an EMBL/GenBank/DDBJ whole genome shotgun (WGS) entry which is preliminary data.</text>
</comment>
<dbReference type="AlphaFoldDB" id="A0AAE5KNT1"/>
<evidence type="ECO:0000256" key="2">
    <source>
        <dbReference type="SAM" id="Phobius"/>
    </source>
</evidence>
<evidence type="ECO:0000256" key="1">
    <source>
        <dbReference type="SAM" id="MobiDB-lite"/>
    </source>
</evidence>
<feature type="compositionally biased region" description="Polar residues" evidence="1">
    <location>
        <begin position="305"/>
        <end position="315"/>
    </location>
</feature>
<evidence type="ECO:0000313" key="3">
    <source>
        <dbReference type="EMBL" id="PAK85528.1"/>
    </source>
</evidence>
<name>A0AAE5KNT1_9MICC</name>
<dbReference type="EMBL" id="NCWU01000006">
    <property type="protein sequence ID" value="PAK85528.1"/>
    <property type="molecule type" value="Genomic_DNA"/>
</dbReference>
<feature type="region of interest" description="Disordered" evidence="1">
    <location>
        <begin position="249"/>
        <end position="315"/>
    </location>
</feature>
<keyword evidence="2" id="KW-1133">Transmembrane helix</keyword>
<feature type="transmembrane region" description="Helical" evidence="2">
    <location>
        <begin position="121"/>
        <end position="139"/>
    </location>
</feature>
<feature type="compositionally biased region" description="Polar residues" evidence="1">
    <location>
        <begin position="267"/>
        <end position="276"/>
    </location>
</feature>
<feature type="transmembrane region" description="Helical" evidence="2">
    <location>
        <begin position="200"/>
        <end position="221"/>
    </location>
</feature>